<dbReference type="EMBL" id="BMAU01021282">
    <property type="protein sequence ID" value="GFY08512.1"/>
    <property type="molecule type" value="Genomic_DNA"/>
</dbReference>
<accession>A0A8X6V870</accession>
<gene>
    <name evidence="1" type="ORF">TNCV_809451</name>
</gene>
<keyword evidence="2" id="KW-1185">Reference proteome</keyword>
<evidence type="ECO:0000313" key="1">
    <source>
        <dbReference type="EMBL" id="GFY08512.1"/>
    </source>
</evidence>
<sequence>MSSRTIRCRLQQSGLFARRPLLRLSLETTDVCASNGVMNGRYGKRNCTTSGLLMISASACNITMVGFEFEDTVVKRLLNCWVMHRHTGSEPCIMVWGGIGFHCRTSLVRIAGTTNS</sequence>
<name>A0A8X6V870_TRICX</name>
<proteinExistence type="predicted"/>
<comment type="caution">
    <text evidence="1">The sequence shown here is derived from an EMBL/GenBank/DDBJ whole genome shotgun (WGS) entry which is preliminary data.</text>
</comment>
<dbReference type="Proteomes" id="UP000887159">
    <property type="component" value="Unassembled WGS sequence"/>
</dbReference>
<protein>
    <submittedName>
        <fullName evidence="1">Uncharacterized protein</fullName>
    </submittedName>
</protein>
<evidence type="ECO:0000313" key="2">
    <source>
        <dbReference type="Proteomes" id="UP000887159"/>
    </source>
</evidence>
<dbReference type="AlphaFoldDB" id="A0A8X6V870"/>
<organism evidence="1 2">
    <name type="scientific">Trichonephila clavipes</name>
    <name type="common">Golden silk orbweaver</name>
    <name type="synonym">Nephila clavipes</name>
    <dbReference type="NCBI Taxonomy" id="2585209"/>
    <lineage>
        <taxon>Eukaryota</taxon>
        <taxon>Metazoa</taxon>
        <taxon>Ecdysozoa</taxon>
        <taxon>Arthropoda</taxon>
        <taxon>Chelicerata</taxon>
        <taxon>Arachnida</taxon>
        <taxon>Araneae</taxon>
        <taxon>Araneomorphae</taxon>
        <taxon>Entelegynae</taxon>
        <taxon>Araneoidea</taxon>
        <taxon>Nephilidae</taxon>
        <taxon>Trichonephila</taxon>
    </lineage>
</organism>
<reference evidence="1" key="1">
    <citation type="submission" date="2020-08" db="EMBL/GenBank/DDBJ databases">
        <title>Multicomponent nature underlies the extraordinary mechanical properties of spider dragline silk.</title>
        <authorList>
            <person name="Kono N."/>
            <person name="Nakamura H."/>
            <person name="Mori M."/>
            <person name="Yoshida Y."/>
            <person name="Ohtoshi R."/>
            <person name="Malay A.D."/>
            <person name="Moran D.A.P."/>
            <person name="Tomita M."/>
            <person name="Numata K."/>
            <person name="Arakawa K."/>
        </authorList>
    </citation>
    <scope>NUCLEOTIDE SEQUENCE</scope>
</reference>